<evidence type="ECO:0000256" key="3">
    <source>
        <dbReference type="ARBA" id="ARBA00022630"/>
    </source>
</evidence>
<evidence type="ECO:0000259" key="10">
    <source>
        <dbReference type="Pfam" id="PF02771"/>
    </source>
</evidence>
<dbReference type="Pfam" id="PF02771">
    <property type="entry name" value="Acyl-CoA_dh_N"/>
    <property type="match status" value="1"/>
</dbReference>
<dbReference type="EMBL" id="VJZA01000029">
    <property type="protein sequence ID" value="TVT21107.1"/>
    <property type="molecule type" value="Genomic_DNA"/>
</dbReference>
<comment type="caution">
    <text evidence="11">The sequence shown here is derived from an EMBL/GenBank/DDBJ whole genome shotgun (WGS) entry which is preliminary data.</text>
</comment>
<feature type="domain" description="Acyl-CoA oxidase/dehydrogenase middle" evidence="9">
    <location>
        <begin position="127"/>
        <end position="205"/>
    </location>
</feature>
<comment type="similarity">
    <text evidence="2 6">Belongs to the acyl-CoA dehydrogenase family.</text>
</comment>
<dbReference type="GO" id="GO:0050660">
    <property type="term" value="F:flavin adenine dinucleotide binding"/>
    <property type="evidence" value="ECO:0007669"/>
    <property type="project" value="InterPro"/>
</dbReference>
<evidence type="ECO:0000256" key="5">
    <source>
        <dbReference type="ARBA" id="ARBA00023002"/>
    </source>
</evidence>
<protein>
    <submittedName>
        <fullName evidence="11">Acyl-CoA dehydrogenase</fullName>
    </submittedName>
</protein>
<dbReference type="GO" id="GO:0003995">
    <property type="term" value="F:acyl-CoA dehydrogenase activity"/>
    <property type="evidence" value="ECO:0007669"/>
    <property type="project" value="TreeGrafter"/>
</dbReference>
<dbReference type="InterPro" id="IPR036250">
    <property type="entry name" value="AcylCo_DH-like_C"/>
</dbReference>
<dbReference type="InterPro" id="IPR037069">
    <property type="entry name" value="AcylCoA_DH/ox_N_sf"/>
</dbReference>
<dbReference type="PANTHER" id="PTHR43884">
    <property type="entry name" value="ACYL-COA DEHYDROGENASE"/>
    <property type="match status" value="1"/>
</dbReference>
<dbReference type="Gene3D" id="1.20.140.10">
    <property type="entry name" value="Butyryl-CoA Dehydrogenase, subunit A, domain 3"/>
    <property type="match status" value="1"/>
</dbReference>
<evidence type="ECO:0000259" key="9">
    <source>
        <dbReference type="Pfam" id="PF02770"/>
    </source>
</evidence>
<dbReference type="AlphaFoldDB" id="A0A558AA19"/>
<keyword evidence="12" id="KW-1185">Reference proteome</keyword>
<evidence type="ECO:0000259" key="8">
    <source>
        <dbReference type="Pfam" id="PF00441"/>
    </source>
</evidence>
<organism evidence="11 12">
    <name type="scientific">Amycolatopsis acidiphila</name>
    <dbReference type="NCBI Taxonomy" id="715473"/>
    <lineage>
        <taxon>Bacteria</taxon>
        <taxon>Bacillati</taxon>
        <taxon>Actinomycetota</taxon>
        <taxon>Actinomycetes</taxon>
        <taxon>Pseudonocardiales</taxon>
        <taxon>Pseudonocardiaceae</taxon>
        <taxon>Amycolatopsis</taxon>
    </lineage>
</organism>
<dbReference type="Proteomes" id="UP000318578">
    <property type="component" value="Unassembled WGS sequence"/>
</dbReference>
<dbReference type="Pfam" id="PF00441">
    <property type="entry name" value="Acyl-CoA_dh_1"/>
    <property type="match status" value="1"/>
</dbReference>
<sequence length="395" mass="41657">MEFRFDPEHLELQRTVRRFLTEVSPEARMRADAETAEGWDSGTWRRLCAELELTALAVPERYGGHGFGLTELGIAFAEAGASLLCAPLLSTSLAARAILESGDEEAAGERLPGLAAGTVTGTLAAHEPGRGWDDPLTRAVRTEAGWTVTGHKNWVLDGHTAGLFVVSAATDLGPALFLVDGAAPGLRAAPVDTVDPTRKAAALELSAVPATPLGAAGAALRRTLDAGLVLLAAEQTGLARRCLDMAGEYARQREQFGRPIGMFQAVKHKLANVLLEVEAATSAMMYALWAADHQPAELPAAAAIAASTCAEAALLAAGENIQVHGGMGVTWEHPAHLYLKRATTSRLLLGDPQQHLERLAVHIGLGGLAAPDGTSPHPERQEDAWQDGWKAKSPS</sequence>
<comment type="cofactor">
    <cofactor evidence="1 6">
        <name>FAD</name>
        <dbReference type="ChEBI" id="CHEBI:57692"/>
    </cofactor>
</comment>
<dbReference type="InterPro" id="IPR006091">
    <property type="entry name" value="Acyl-CoA_Oxase/DH_mid-dom"/>
</dbReference>
<evidence type="ECO:0000256" key="1">
    <source>
        <dbReference type="ARBA" id="ARBA00001974"/>
    </source>
</evidence>
<evidence type="ECO:0000313" key="11">
    <source>
        <dbReference type="EMBL" id="TVT21107.1"/>
    </source>
</evidence>
<dbReference type="SUPFAM" id="SSF56645">
    <property type="entry name" value="Acyl-CoA dehydrogenase NM domain-like"/>
    <property type="match status" value="1"/>
</dbReference>
<feature type="domain" description="Acyl-CoA dehydrogenase/oxidase C-terminal" evidence="8">
    <location>
        <begin position="222"/>
        <end position="360"/>
    </location>
</feature>
<keyword evidence="4 6" id="KW-0274">FAD</keyword>
<proteinExistence type="inferred from homology"/>
<keyword evidence="5 6" id="KW-0560">Oxidoreductase</keyword>
<dbReference type="Pfam" id="PF02770">
    <property type="entry name" value="Acyl-CoA_dh_M"/>
    <property type="match status" value="1"/>
</dbReference>
<dbReference type="SUPFAM" id="SSF47203">
    <property type="entry name" value="Acyl-CoA dehydrogenase C-terminal domain-like"/>
    <property type="match status" value="1"/>
</dbReference>
<dbReference type="RefSeq" id="WP_144639846.1">
    <property type="nucleotide sequence ID" value="NZ_BNAX01000001.1"/>
</dbReference>
<dbReference type="OrthoDB" id="8677713at2"/>
<gene>
    <name evidence="11" type="ORF">FNH06_17910</name>
</gene>
<dbReference type="CDD" id="cd00567">
    <property type="entry name" value="ACAD"/>
    <property type="match status" value="1"/>
</dbReference>
<name>A0A558AA19_9PSEU</name>
<reference evidence="11 12" key="1">
    <citation type="submission" date="2019-07" db="EMBL/GenBank/DDBJ databases">
        <title>New species of Amycolatopsis and Streptomyces.</title>
        <authorList>
            <person name="Duangmal K."/>
            <person name="Teo W.F.A."/>
            <person name="Lipun K."/>
        </authorList>
    </citation>
    <scope>NUCLEOTIDE SEQUENCE [LARGE SCALE GENOMIC DNA]</scope>
    <source>
        <strain evidence="11 12">JCM 30562</strain>
    </source>
</reference>
<dbReference type="InterPro" id="IPR013786">
    <property type="entry name" value="AcylCoA_DH/ox_N"/>
</dbReference>
<feature type="region of interest" description="Disordered" evidence="7">
    <location>
        <begin position="369"/>
        <end position="395"/>
    </location>
</feature>
<evidence type="ECO:0000256" key="7">
    <source>
        <dbReference type="SAM" id="MobiDB-lite"/>
    </source>
</evidence>
<dbReference type="PANTHER" id="PTHR43884:SF20">
    <property type="entry name" value="ACYL-COA DEHYDROGENASE FADE28"/>
    <property type="match status" value="1"/>
</dbReference>
<dbReference type="InterPro" id="IPR009100">
    <property type="entry name" value="AcylCoA_DH/oxidase_NM_dom_sf"/>
</dbReference>
<keyword evidence="3 6" id="KW-0285">Flavoprotein</keyword>
<dbReference type="Gene3D" id="1.10.540.10">
    <property type="entry name" value="Acyl-CoA dehydrogenase/oxidase, N-terminal domain"/>
    <property type="match status" value="1"/>
</dbReference>
<accession>A0A558AA19</accession>
<evidence type="ECO:0000313" key="12">
    <source>
        <dbReference type="Proteomes" id="UP000318578"/>
    </source>
</evidence>
<dbReference type="InterPro" id="IPR009075">
    <property type="entry name" value="AcylCo_DH/oxidase_C"/>
</dbReference>
<dbReference type="InterPro" id="IPR046373">
    <property type="entry name" value="Acyl-CoA_Oxase/DH_mid-dom_sf"/>
</dbReference>
<evidence type="ECO:0000256" key="6">
    <source>
        <dbReference type="RuleBase" id="RU362125"/>
    </source>
</evidence>
<evidence type="ECO:0000256" key="4">
    <source>
        <dbReference type="ARBA" id="ARBA00022827"/>
    </source>
</evidence>
<dbReference type="Gene3D" id="2.40.110.10">
    <property type="entry name" value="Butyryl-CoA Dehydrogenase, subunit A, domain 2"/>
    <property type="match status" value="1"/>
</dbReference>
<evidence type="ECO:0000256" key="2">
    <source>
        <dbReference type="ARBA" id="ARBA00009347"/>
    </source>
</evidence>
<feature type="domain" description="Acyl-CoA dehydrogenase/oxidase N-terminal" evidence="10">
    <location>
        <begin position="7"/>
        <end position="117"/>
    </location>
</feature>